<dbReference type="InterPro" id="IPR013783">
    <property type="entry name" value="Ig-like_fold"/>
</dbReference>
<dbReference type="OrthoDB" id="1043438at2"/>
<dbReference type="InterPro" id="IPR008979">
    <property type="entry name" value="Galactose-bd-like_sf"/>
</dbReference>
<dbReference type="KEGG" id="muh:HYN43_014600"/>
<protein>
    <recommendedName>
        <fullName evidence="1">DUF5000 domain-containing protein</fullName>
    </recommendedName>
</protein>
<evidence type="ECO:0000313" key="2">
    <source>
        <dbReference type="EMBL" id="AYL96451.1"/>
    </source>
</evidence>
<dbReference type="RefSeq" id="WP_119410049.1">
    <property type="nucleotide sequence ID" value="NZ_CP032869.1"/>
</dbReference>
<proteinExistence type="predicted"/>
<dbReference type="Proteomes" id="UP000270046">
    <property type="component" value="Chromosome"/>
</dbReference>
<dbReference type="Pfam" id="PF16389">
    <property type="entry name" value="DUF4998"/>
    <property type="match status" value="1"/>
</dbReference>
<keyword evidence="3" id="KW-1185">Reference proteome</keyword>
<name>A0A494VR05_9SPHI</name>
<evidence type="ECO:0000259" key="1">
    <source>
        <dbReference type="Pfam" id="PF16391"/>
    </source>
</evidence>
<organism evidence="2 3">
    <name type="scientific">Mucilaginibacter celer</name>
    <dbReference type="NCBI Taxonomy" id="2305508"/>
    <lineage>
        <taxon>Bacteria</taxon>
        <taxon>Pseudomonadati</taxon>
        <taxon>Bacteroidota</taxon>
        <taxon>Sphingobacteriia</taxon>
        <taxon>Sphingobacteriales</taxon>
        <taxon>Sphingobacteriaceae</taxon>
        <taxon>Mucilaginibacter</taxon>
    </lineage>
</organism>
<dbReference type="AlphaFoldDB" id="A0A494VR05"/>
<dbReference type="EMBL" id="CP032869">
    <property type="protein sequence ID" value="AYL96451.1"/>
    <property type="molecule type" value="Genomic_DNA"/>
</dbReference>
<dbReference type="InterPro" id="IPR032164">
    <property type="entry name" value="DUF5000"/>
</dbReference>
<feature type="domain" description="DUF5000" evidence="1">
    <location>
        <begin position="269"/>
        <end position="406"/>
    </location>
</feature>
<dbReference type="SUPFAM" id="SSF49265">
    <property type="entry name" value="Fibronectin type III"/>
    <property type="match status" value="1"/>
</dbReference>
<accession>A0A494VR05</accession>
<dbReference type="SUPFAM" id="SSF49785">
    <property type="entry name" value="Galactose-binding domain-like"/>
    <property type="match status" value="1"/>
</dbReference>
<dbReference type="PROSITE" id="PS51257">
    <property type="entry name" value="PROKAR_LIPOPROTEIN"/>
    <property type="match status" value="1"/>
</dbReference>
<evidence type="ECO:0000313" key="3">
    <source>
        <dbReference type="Proteomes" id="UP000270046"/>
    </source>
</evidence>
<reference evidence="2 3" key="1">
    <citation type="submission" date="2018-10" db="EMBL/GenBank/DDBJ databases">
        <title>Genome sequencing of Mucilaginibacter sp. HYN0043.</title>
        <authorList>
            <person name="Kim M."/>
            <person name="Yi H."/>
        </authorList>
    </citation>
    <scope>NUCLEOTIDE SEQUENCE [LARGE SCALE GENOMIC DNA]</scope>
    <source>
        <strain evidence="2 3">HYN0043</strain>
    </source>
</reference>
<sequence length="411" mass="45680">MKTKNIIRIAALGLLGYLMYGCSKQDTEFKSYLNGKEIKYPGTVANAHSRPGNLRAAITWNPSSDPSITRYVVYWNNKADSIIFNSTNHNPSDSLTVVVPNLNEYIYSFTVFSYDAKGNKSIPLDINNVRVYGPIYQSGLSNRGFDVTNPYGISADGKLKLNFLKVDTSTHNVFTEIKYTNKAGQASIGRLSADSLSIVLPDYKADTKIEFRSAFKPVANALDTFYVANYEDFTTINSVSICDKKLFKKVYLPNDARPYEGGTDIDKLWDGSTSPQGYPNIFHSDGNGPLPVVITFDMGAVYKGLVAIEETGRNCCHNPDDFEVWGIADLTNATTNLKANDPGWAAEATAKGWKLLKEIKRTDDGSAPYKVNFDPNPPPVRYIRIRIKHNSNGEGNYTNMSELTFWNNALL</sequence>
<dbReference type="InterPro" id="IPR036116">
    <property type="entry name" value="FN3_sf"/>
</dbReference>
<gene>
    <name evidence="2" type="ORF">HYN43_014600</name>
</gene>
<dbReference type="Gene3D" id="2.60.40.10">
    <property type="entry name" value="Immunoglobulins"/>
    <property type="match status" value="1"/>
</dbReference>
<dbReference type="Gene3D" id="2.60.120.260">
    <property type="entry name" value="Galactose-binding domain-like"/>
    <property type="match status" value="1"/>
</dbReference>
<dbReference type="Pfam" id="PF16391">
    <property type="entry name" value="DUF5000"/>
    <property type="match status" value="1"/>
</dbReference>